<evidence type="ECO:0000256" key="5">
    <source>
        <dbReference type="ARBA" id="ARBA00058118"/>
    </source>
</evidence>
<dbReference type="InterPro" id="IPR028939">
    <property type="entry name" value="P5C_Rdtase_cat_N"/>
</dbReference>
<proteinExistence type="inferred from homology"/>
<dbReference type="HAMAP" id="MF_01925">
    <property type="entry name" value="P5C_reductase"/>
    <property type="match status" value="1"/>
</dbReference>
<accession>A0A1H6XP88</accession>
<evidence type="ECO:0000256" key="6">
    <source>
        <dbReference type="HAMAP-Rule" id="MF_01925"/>
    </source>
</evidence>
<dbReference type="Proteomes" id="UP000183028">
    <property type="component" value="Unassembled WGS sequence"/>
</dbReference>
<keyword evidence="2 6" id="KW-0641">Proline biosynthesis</keyword>
<keyword evidence="3 6" id="KW-0521">NADP</keyword>
<dbReference type="PIRSF" id="PIRSF000193">
    <property type="entry name" value="Pyrrol-5-carb_rd"/>
    <property type="match status" value="1"/>
</dbReference>
<dbReference type="InterPro" id="IPR053790">
    <property type="entry name" value="P5CR-like_CS"/>
</dbReference>
<dbReference type="STRING" id="322505.SAMN04487836_1622"/>
<gene>
    <name evidence="6" type="primary">proC</name>
    <name evidence="12" type="ORF">SAMN04487834_10935</name>
</gene>
<name>A0A1H6XP88_9FIRM</name>
<organism evidence="12 13">
    <name type="scientific">Sharpea azabuensis</name>
    <dbReference type="NCBI Taxonomy" id="322505"/>
    <lineage>
        <taxon>Bacteria</taxon>
        <taxon>Bacillati</taxon>
        <taxon>Bacillota</taxon>
        <taxon>Erysipelotrichia</taxon>
        <taxon>Erysipelotrichales</taxon>
        <taxon>Coprobacillaceae</taxon>
        <taxon>Sharpea</taxon>
    </lineage>
</organism>
<dbReference type="AlphaFoldDB" id="A0A1H6XP88"/>
<dbReference type="Gene3D" id="3.40.50.720">
    <property type="entry name" value="NAD(P)-binding Rossmann-like Domain"/>
    <property type="match status" value="1"/>
</dbReference>
<keyword evidence="13" id="KW-1185">Reference proteome</keyword>
<reference evidence="13" key="1">
    <citation type="submission" date="2016-10" db="EMBL/GenBank/DDBJ databases">
        <authorList>
            <person name="Varghese N."/>
        </authorList>
    </citation>
    <scope>NUCLEOTIDE SEQUENCE [LARGE SCALE GENOMIC DNA]</scope>
    <source>
        <strain evidence="13">DSM 20406</strain>
    </source>
</reference>
<comment type="subcellular location">
    <subcellularLocation>
        <location evidence="6">Cytoplasm</location>
    </subcellularLocation>
</comment>
<dbReference type="EC" id="1.5.1.2" evidence="6 7"/>
<comment type="catalytic activity">
    <reaction evidence="6 9">
        <text>L-proline + NADP(+) = (S)-1-pyrroline-5-carboxylate + NADPH + 2 H(+)</text>
        <dbReference type="Rhea" id="RHEA:14109"/>
        <dbReference type="ChEBI" id="CHEBI:15378"/>
        <dbReference type="ChEBI" id="CHEBI:17388"/>
        <dbReference type="ChEBI" id="CHEBI:57783"/>
        <dbReference type="ChEBI" id="CHEBI:58349"/>
        <dbReference type="ChEBI" id="CHEBI:60039"/>
        <dbReference type="EC" id="1.5.1.2"/>
    </reaction>
</comment>
<dbReference type="PANTHER" id="PTHR11645">
    <property type="entry name" value="PYRROLINE-5-CARBOXYLATE REDUCTASE"/>
    <property type="match status" value="1"/>
</dbReference>
<dbReference type="Gene3D" id="1.10.3730.10">
    <property type="entry name" value="ProC C-terminal domain-like"/>
    <property type="match status" value="1"/>
</dbReference>
<dbReference type="PROSITE" id="PS00521">
    <property type="entry name" value="P5CR"/>
    <property type="match status" value="1"/>
</dbReference>
<feature type="binding site" evidence="8">
    <location>
        <position position="55"/>
    </location>
    <ligand>
        <name>NADPH</name>
        <dbReference type="ChEBI" id="CHEBI:57783"/>
    </ligand>
</feature>
<comment type="function">
    <text evidence="5 6">Catalyzes the reduction of 1-pyrroline-5-carboxylate (PCA) to L-proline.</text>
</comment>
<dbReference type="SUPFAM" id="SSF48179">
    <property type="entry name" value="6-phosphogluconate dehydrogenase C-terminal domain-like"/>
    <property type="match status" value="1"/>
</dbReference>
<dbReference type="UniPathway" id="UPA00098">
    <property type="reaction ID" value="UER00361"/>
</dbReference>
<evidence type="ECO:0000256" key="7">
    <source>
        <dbReference type="NCBIfam" id="TIGR00112"/>
    </source>
</evidence>
<keyword evidence="6 9" id="KW-0028">Amino-acid biosynthesis</keyword>
<evidence type="ECO:0000256" key="4">
    <source>
        <dbReference type="ARBA" id="ARBA00023002"/>
    </source>
</evidence>
<feature type="binding site" evidence="8">
    <location>
        <begin position="7"/>
        <end position="12"/>
    </location>
    <ligand>
        <name>NADP(+)</name>
        <dbReference type="ChEBI" id="CHEBI:58349"/>
    </ligand>
</feature>
<dbReference type="PANTHER" id="PTHR11645:SF0">
    <property type="entry name" value="PYRROLINE-5-CARBOXYLATE REDUCTASE 3"/>
    <property type="match status" value="1"/>
</dbReference>
<evidence type="ECO:0000256" key="9">
    <source>
        <dbReference type="RuleBase" id="RU003903"/>
    </source>
</evidence>
<feature type="domain" description="Pyrroline-5-carboxylate reductase catalytic N-terminal" evidence="10">
    <location>
        <begin position="3"/>
        <end position="95"/>
    </location>
</feature>
<dbReference type="InterPro" id="IPR000304">
    <property type="entry name" value="Pyrroline-COOH_reductase"/>
</dbReference>
<dbReference type="EMBL" id="FNYK01000093">
    <property type="protein sequence ID" value="SEJ28577.1"/>
    <property type="molecule type" value="Genomic_DNA"/>
</dbReference>
<comment type="catalytic activity">
    <reaction evidence="6">
        <text>L-proline + NAD(+) = (S)-1-pyrroline-5-carboxylate + NADH + 2 H(+)</text>
        <dbReference type="Rhea" id="RHEA:14105"/>
        <dbReference type="ChEBI" id="CHEBI:15378"/>
        <dbReference type="ChEBI" id="CHEBI:17388"/>
        <dbReference type="ChEBI" id="CHEBI:57540"/>
        <dbReference type="ChEBI" id="CHEBI:57945"/>
        <dbReference type="ChEBI" id="CHEBI:60039"/>
        <dbReference type="EC" id="1.5.1.2"/>
    </reaction>
</comment>
<sequence length="257" mass="27584">MYKIGFIGMGNMASALMTGIVKSGYLKAEEICGADISEQACMNAKKRGHMVFENNHEVIKHSNLIIIAVKPQVLEGVIGEVHDDLKNKAVMSIALGYDFEKYEKLLDASTRHLTIMPNTPVEVCEGMLLLEAKHSLKEDEYQFIVDMLNHIGSTEVLPSHLMNVGGALSGCGPAYLYLVIEGLADGAVKNGLPRAAAYKLASQTVLGAGKMQLETGLHPGILKDNVTSPGGSTIRGVKALEDAKVRSAFIEAVDKAC</sequence>
<dbReference type="GO" id="GO:0005737">
    <property type="term" value="C:cytoplasm"/>
    <property type="evidence" value="ECO:0007669"/>
    <property type="project" value="UniProtKB-SubCell"/>
</dbReference>
<evidence type="ECO:0000313" key="13">
    <source>
        <dbReference type="Proteomes" id="UP000183028"/>
    </source>
</evidence>
<dbReference type="InterPro" id="IPR036291">
    <property type="entry name" value="NAD(P)-bd_dom_sf"/>
</dbReference>
<dbReference type="SUPFAM" id="SSF51735">
    <property type="entry name" value="NAD(P)-binding Rossmann-fold domains"/>
    <property type="match status" value="1"/>
</dbReference>
<comment type="pathway">
    <text evidence="6 9">Amino-acid biosynthesis; L-proline biosynthesis; L-proline from L-glutamate 5-semialdehyde: step 1/1.</text>
</comment>
<evidence type="ECO:0000259" key="10">
    <source>
        <dbReference type="Pfam" id="PF03807"/>
    </source>
</evidence>
<dbReference type="InterPro" id="IPR029036">
    <property type="entry name" value="P5CR_dimer"/>
</dbReference>
<dbReference type="GO" id="GO:0004735">
    <property type="term" value="F:pyrroline-5-carboxylate reductase activity"/>
    <property type="evidence" value="ECO:0007669"/>
    <property type="project" value="UniProtKB-UniRule"/>
</dbReference>
<comment type="similarity">
    <text evidence="1 6 9">Belongs to the pyrroline-5-carboxylate reductase family.</text>
</comment>
<dbReference type="Pfam" id="PF14748">
    <property type="entry name" value="P5CR_dimer"/>
    <property type="match status" value="1"/>
</dbReference>
<keyword evidence="4 6" id="KW-0560">Oxidoreductase</keyword>
<evidence type="ECO:0000256" key="8">
    <source>
        <dbReference type="PIRSR" id="PIRSR000193-1"/>
    </source>
</evidence>
<dbReference type="GO" id="GO:0055129">
    <property type="term" value="P:L-proline biosynthetic process"/>
    <property type="evidence" value="ECO:0007669"/>
    <property type="project" value="UniProtKB-UniRule"/>
</dbReference>
<protein>
    <recommendedName>
        <fullName evidence="6 7">Pyrroline-5-carboxylate reductase</fullName>
        <shortName evidence="6">P5C reductase</shortName>
        <shortName evidence="6">P5CR</shortName>
        <ecNumber evidence="6 7">1.5.1.2</ecNumber>
    </recommendedName>
    <alternativeName>
        <fullName evidence="6">PCA reductase</fullName>
    </alternativeName>
</protein>
<feature type="domain" description="Pyrroline-5-carboxylate reductase dimerisation" evidence="11">
    <location>
        <begin position="161"/>
        <end position="256"/>
    </location>
</feature>
<dbReference type="eggNOG" id="COG0345">
    <property type="taxonomic scope" value="Bacteria"/>
</dbReference>
<evidence type="ECO:0000259" key="11">
    <source>
        <dbReference type="Pfam" id="PF14748"/>
    </source>
</evidence>
<dbReference type="NCBIfam" id="TIGR00112">
    <property type="entry name" value="proC"/>
    <property type="match status" value="1"/>
</dbReference>
<keyword evidence="6" id="KW-0963">Cytoplasm</keyword>
<evidence type="ECO:0000313" key="12">
    <source>
        <dbReference type="EMBL" id="SEJ28577.1"/>
    </source>
</evidence>
<dbReference type="Pfam" id="PF03807">
    <property type="entry name" value="F420_oxidored"/>
    <property type="match status" value="1"/>
</dbReference>
<dbReference type="InterPro" id="IPR008927">
    <property type="entry name" value="6-PGluconate_DH-like_C_sf"/>
</dbReference>
<evidence type="ECO:0000256" key="1">
    <source>
        <dbReference type="ARBA" id="ARBA00005525"/>
    </source>
</evidence>
<dbReference type="OrthoDB" id="9805754at2"/>
<evidence type="ECO:0000256" key="2">
    <source>
        <dbReference type="ARBA" id="ARBA00022650"/>
    </source>
</evidence>
<feature type="binding site" evidence="8">
    <location>
        <begin position="68"/>
        <end position="71"/>
    </location>
    <ligand>
        <name>NADP(+)</name>
        <dbReference type="ChEBI" id="CHEBI:58349"/>
    </ligand>
</feature>
<dbReference type="RefSeq" id="WP_074732838.1">
    <property type="nucleotide sequence ID" value="NZ_CACZLD010000015.1"/>
</dbReference>
<dbReference type="FunFam" id="1.10.3730.10:FF:000001">
    <property type="entry name" value="Pyrroline-5-carboxylate reductase"/>
    <property type="match status" value="1"/>
</dbReference>
<evidence type="ECO:0000256" key="3">
    <source>
        <dbReference type="ARBA" id="ARBA00022857"/>
    </source>
</evidence>